<reference evidence="2" key="1">
    <citation type="journal article" date="2020" name="Stud. Mycol.">
        <title>101 Dothideomycetes genomes: a test case for predicting lifestyles and emergence of pathogens.</title>
        <authorList>
            <person name="Haridas S."/>
            <person name="Albert R."/>
            <person name="Binder M."/>
            <person name="Bloem J."/>
            <person name="Labutti K."/>
            <person name="Salamov A."/>
            <person name="Andreopoulos B."/>
            <person name="Baker S."/>
            <person name="Barry K."/>
            <person name="Bills G."/>
            <person name="Bluhm B."/>
            <person name="Cannon C."/>
            <person name="Castanera R."/>
            <person name="Culley D."/>
            <person name="Daum C."/>
            <person name="Ezra D."/>
            <person name="Gonzalez J."/>
            <person name="Henrissat B."/>
            <person name="Kuo A."/>
            <person name="Liang C."/>
            <person name="Lipzen A."/>
            <person name="Lutzoni F."/>
            <person name="Magnuson J."/>
            <person name="Mondo S."/>
            <person name="Nolan M."/>
            <person name="Ohm R."/>
            <person name="Pangilinan J."/>
            <person name="Park H.-J."/>
            <person name="Ramirez L."/>
            <person name="Alfaro M."/>
            <person name="Sun H."/>
            <person name="Tritt A."/>
            <person name="Yoshinaga Y."/>
            <person name="Zwiers L.-H."/>
            <person name="Turgeon B."/>
            <person name="Goodwin S."/>
            <person name="Spatafora J."/>
            <person name="Crous P."/>
            <person name="Grigoriev I."/>
        </authorList>
    </citation>
    <scope>NUCLEOTIDE SEQUENCE</scope>
    <source>
        <strain evidence="2">CBS 675.92</strain>
    </source>
</reference>
<feature type="transmembrane region" description="Helical" evidence="1">
    <location>
        <begin position="85"/>
        <end position="105"/>
    </location>
</feature>
<name>A0A6A5TPR3_9PLEO</name>
<dbReference type="AlphaFoldDB" id="A0A6A5TPR3"/>
<keyword evidence="1" id="KW-0812">Transmembrane</keyword>
<evidence type="ECO:0008006" key="4">
    <source>
        <dbReference type="Google" id="ProtNLM"/>
    </source>
</evidence>
<keyword evidence="3" id="KW-1185">Reference proteome</keyword>
<evidence type="ECO:0000313" key="2">
    <source>
        <dbReference type="EMBL" id="KAF1954685.1"/>
    </source>
</evidence>
<keyword evidence="1" id="KW-0472">Membrane</keyword>
<gene>
    <name evidence="2" type="ORF">CC80DRAFT_113562</name>
</gene>
<evidence type="ECO:0000313" key="3">
    <source>
        <dbReference type="Proteomes" id="UP000800035"/>
    </source>
</evidence>
<keyword evidence="1" id="KW-1133">Transmembrane helix</keyword>
<dbReference type="Proteomes" id="UP000800035">
    <property type="component" value="Unassembled WGS sequence"/>
</dbReference>
<protein>
    <recommendedName>
        <fullName evidence="4">Transmembrane protein</fullName>
    </recommendedName>
</protein>
<accession>A0A6A5TPR3</accession>
<organism evidence="2 3">
    <name type="scientific">Byssothecium circinans</name>
    <dbReference type="NCBI Taxonomy" id="147558"/>
    <lineage>
        <taxon>Eukaryota</taxon>
        <taxon>Fungi</taxon>
        <taxon>Dikarya</taxon>
        <taxon>Ascomycota</taxon>
        <taxon>Pezizomycotina</taxon>
        <taxon>Dothideomycetes</taxon>
        <taxon>Pleosporomycetidae</taxon>
        <taxon>Pleosporales</taxon>
        <taxon>Massarineae</taxon>
        <taxon>Massarinaceae</taxon>
        <taxon>Byssothecium</taxon>
    </lineage>
</organism>
<sequence length="120" mass="13650">MERRRKATLREPTFLPQHLHLSSLNIYTFLRFFAFSVDFALYGVLLSLSSFIFLSLASVSISLDCIFPFIFPLHAPSVTCSSPASTLQVPIPVLIFTLISISWRYQLDYPSKSKQSSKEI</sequence>
<proteinExistence type="predicted"/>
<dbReference type="EMBL" id="ML976997">
    <property type="protein sequence ID" value="KAF1954685.1"/>
    <property type="molecule type" value="Genomic_DNA"/>
</dbReference>
<evidence type="ECO:0000256" key="1">
    <source>
        <dbReference type="SAM" id="Phobius"/>
    </source>
</evidence>